<dbReference type="AlphaFoldDB" id="A0A392N776"/>
<feature type="compositionally biased region" description="Basic and acidic residues" evidence="1">
    <location>
        <begin position="172"/>
        <end position="210"/>
    </location>
</feature>
<proteinExistence type="predicted"/>
<comment type="caution">
    <text evidence="2">The sequence shown here is derived from an EMBL/GenBank/DDBJ whole genome shotgun (WGS) entry which is preliminary data.</text>
</comment>
<reference evidence="2 3" key="1">
    <citation type="journal article" date="2018" name="Front. Plant Sci.">
        <title>Red Clover (Trifolium pratense) and Zigzag Clover (T. medium) - A Picture of Genomic Similarities and Differences.</title>
        <authorList>
            <person name="Dluhosova J."/>
            <person name="Istvanek J."/>
            <person name="Nedelnik J."/>
            <person name="Repkova J."/>
        </authorList>
    </citation>
    <scope>NUCLEOTIDE SEQUENCE [LARGE SCALE GENOMIC DNA]</scope>
    <source>
        <strain evidence="3">cv. 10/8</strain>
        <tissue evidence="2">Leaf</tissue>
    </source>
</reference>
<feature type="compositionally biased region" description="Pro residues" evidence="1">
    <location>
        <begin position="154"/>
        <end position="163"/>
    </location>
</feature>
<dbReference type="EMBL" id="LXQA010028789">
    <property type="protein sequence ID" value="MCH95029.1"/>
    <property type="molecule type" value="Genomic_DNA"/>
</dbReference>
<protein>
    <recommendedName>
        <fullName evidence="4">Gag-pol polyprotein</fullName>
    </recommendedName>
</protein>
<dbReference type="Gene3D" id="3.10.10.10">
    <property type="entry name" value="HIV Type 1 Reverse Transcriptase, subunit A, domain 1"/>
    <property type="match status" value="1"/>
</dbReference>
<evidence type="ECO:0008006" key="4">
    <source>
        <dbReference type="Google" id="ProtNLM"/>
    </source>
</evidence>
<organism evidence="2 3">
    <name type="scientific">Trifolium medium</name>
    <dbReference type="NCBI Taxonomy" id="97028"/>
    <lineage>
        <taxon>Eukaryota</taxon>
        <taxon>Viridiplantae</taxon>
        <taxon>Streptophyta</taxon>
        <taxon>Embryophyta</taxon>
        <taxon>Tracheophyta</taxon>
        <taxon>Spermatophyta</taxon>
        <taxon>Magnoliopsida</taxon>
        <taxon>eudicotyledons</taxon>
        <taxon>Gunneridae</taxon>
        <taxon>Pentapetalae</taxon>
        <taxon>rosids</taxon>
        <taxon>fabids</taxon>
        <taxon>Fabales</taxon>
        <taxon>Fabaceae</taxon>
        <taxon>Papilionoideae</taxon>
        <taxon>50 kb inversion clade</taxon>
        <taxon>NPAAA clade</taxon>
        <taxon>Hologalegina</taxon>
        <taxon>IRL clade</taxon>
        <taxon>Trifolieae</taxon>
        <taxon>Trifolium</taxon>
    </lineage>
</organism>
<evidence type="ECO:0000313" key="2">
    <source>
        <dbReference type="EMBL" id="MCH95029.1"/>
    </source>
</evidence>
<accession>A0A392N776</accession>
<evidence type="ECO:0000313" key="3">
    <source>
        <dbReference type="Proteomes" id="UP000265520"/>
    </source>
</evidence>
<name>A0A392N776_9FABA</name>
<dbReference type="Proteomes" id="UP000265520">
    <property type="component" value="Unassembled WGS sequence"/>
</dbReference>
<feature type="region of interest" description="Disordered" evidence="1">
    <location>
        <begin position="146"/>
        <end position="214"/>
    </location>
</feature>
<sequence length="326" mass="36220">MNATLDKTKGSSQPLGFYLEELPGGSANSQIPLLVRVDMANFDVRRVLIDPGSSCDIMYAHLFQTLQLNESHLTPYLGSDLQGFNGATTKPWGYVDLIVTFGEDETARSIKYYTTKGQVATLHEDIEAARRCFEAASKGHSYVGKAYSAKKPKSPPQQPPQQPAPNVSSVDLDWHHSKKELKEEKKLRKEKKEADAASKENHRPIPDGEFKLIPLGEDPSKGVKIGKDLPDLARKQLKACLKENADMFAWSTTEMPGLDPEVACHQLAVDPAASVIVQRRRRQSPEKAEAAEKAVKDLLEANFIYEANRPRVFRAAQCCHYCEPSS</sequence>
<evidence type="ECO:0000256" key="1">
    <source>
        <dbReference type="SAM" id="MobiDB-lite"/>
    </source>
</evidence>
<keyword evidence="3" id="KW-1185">Reference proteome</keyword>